<name>A0AAU9E173_9FIRM</name>
<dbReference type="AlphaFoldDB" id="A0AAU9E173"/>
<evidence type="ECO:0000313" key="1">
    <source>
        <dbReference type="EMBL" id="BEP28076.1"/>
    </source>
</evidence>
<evidence type="ECO:0000313" key="2">
    <source>
        <dbReference type="Proteomes" id="UP001321786"/>
    </source>
</evidence>
<gene>
    <name evidence="1" type="ORF">HLPR_04070</name>
</gene>
<proteinExistence type="predicted"/>
<sequence>MDNIKDVLVVKELDKIKALSNVYRIGIIEAFDSKPATAKIISVKLGEPHGKVNYHMKMLAKVGILRLVEISTKLGVVEKYYMPVAKNFIIDSSAIQGSGEEAKNSLNKYTNALLNRISKDFYKSIEDKDIEGQRKILYYGEYYMTTEEAQELHKKFAELADEYLKEKKSKREGAERYSISSLIIPVDKD</sequence>
<dbReference type="EMBL" id="AP028654">
    <property type="protein sequence ID" value="BEP28076.1"/>
    <property type="molecule type" value="Genomic_DNA"/>
</dbReference>
<organism evidence="1 2">
    <name type="scientific">Helicovermis profundi</name>
    <dbReference type="NCBI Taxonomy" id="3065157"/>
    <lineage>
        <taxon>Bacteria</taxon>
        <taxon>Bacillati</taxon>
        <taxon>Bacillota</taxon>
        <taxon>Clostridia</taxon>
        <taxon>Helicovermis</taxon>
    </lineage>
</organism>
<dbReference type="InterPro" id="IPR036390">
    <property type="entry name" value="WH_DNA-bd_sf"/>
</dbReference>
<protein>
    <submittedName>
        <fullName evidence="1">Helix-turn-helix domain-containing protein</fullName>
    </submittedName>
</protein>
<dbReference type="InterPro" id="IPR036388">
    <property type="entry name" value="WH-like_DNA-bd_sf"/>
</dbReference>
<dbReference type="SUPFAM" id="SSF46785">
    <property type="entry name" value="Winged helix' DNA-binding domain"/>
    <property type="match status" value="1"/>
</dbReference>
<accession>A0AAU9E173</accession>
<dbReference type="KEGG" id="hprf:HLPR_04070"/>
<dbReference type="RefSeq" id="WP_338536423.1">
    <property type="nucleotide sequence ID" value="NZ_AP028654.1"/>
</dbReference>
<dbReference type="Proteomes" id="UP001321786">
    <property type="component" value="Chromosome"/>
</dbReference>
<dbReference type="Gene3D" id="6.10.140.2180">
    <property type="match status" value="1"/>
</dbReference>
<keyword evidence="2" id="KW-1185">Reference proteome</keyword>
<reference evidence="1 2" key="1">
    <citation type="submission" date="2023-08" db="EMBL/GenBank/DDBJ databases">
        <title>Helicovermis profunda gen. nov., sp. nov., a novel mesophilic, fermentative bacterium within the Bacillota from a deep-sea hydrothermal vent chimney.</title>
        <authorList>
            <person name="Miyazaki U."/>
            <person name="Mizutani D."/>
            <person name="Hashimoto Y."/>
            <person name="Tame A."/>
            <person name="Sawayama S."/>
            <person name="Miyazaki J."/>
            <person name="Takai K."/>
            <person name="Nakagawa S."/>
        </authorList>
    </citation>
    <scope>NUCLEOTIDE SEQUENCE [LARGE SCALE GENOMIC DNA]</scope>
    <source>
        <strain evidence="1 2">S502</strain>
    </source>
</reference>
<dbReference type="Gene3D" id="1.10.10.10">
    <property type="entry name" value="Winged helix-like DNA-binding domain superfamily/Winged helix DNA-binding domain"/>
    <property type="match status" value="1"/>
</dbReference>